<keyword evidence="1" id="KW-0732">Signal</keyword>
<dbReference type="CDD" id="cd20753">
    <property type="entry name" value="cyt_P460_Mc-like"/>
    <property type="match status" value="1"/>
</dbReference>
<dbReference type="AlphaFoldDB" id="A0A1H1VKK4"/>
<dbReference type="Pfam" id="PF16694">
    <property type="entry name" value="Cytochrome_P460"/>
    <property type="match status" value="1"/>
</dbReference>
<dbReference type="EMBL" id="LT629750">
    <property type="protein sequence ID" value="SDS85050.1"/>
    <property type="molecule type" value="Genomic_DNA"/>
</dbReference>
<evidence type="ECO:0000256" key="1">
    <source>
        <dbReference type="SAM" id="SignalP"/>
    </source>
</evidence>
<reference evidence="4" key="1">
    <citation type="submission" date="2016-10" db="EMBL/GenBank/DDBJ databases">
        <authorList>
            <person name="Varghese N."/>
            <person name="Submissions S."/>
        </authorList>
    </citation>
    <scope>NUCLEOTIDE SEQUENCE [LARGE SCALE GENOMIC DNA]</scope>
    <source>
        <strain evidence="4">GAS369</strain>
    </source>
</reference>
<accession>A0A1H1VKK4</accession>
<protein>
    <submittedName>
        <fullName evidence="3">Cytochrome P460</fullName>
    </submittedName>
</protein>
<dbReference type="Proteomes" id="UP000243904">
    <property type="component" value="Chromosome I"/>
</dbReference>
<organism evidence="3 4">
    <name type="scientific">Bradyrhizobium canariense</name>
    <dbReference type="NCBI Taxonomy" id="255045"/>
    <lineage>
        <taxon>Bacteria</taxon>
        <taxon>Pseudomonadati</taxon>
        <taxon>Pseudomonadota</taxon>
        <taxon>Alphaproteobacteria</taxon>
        <taxon>Hyphomicrobiales</taxon>
        <taxon>Nitrobacteraceae</taxon>
        <taxon>Bradyrhizobium</taxon>
    </lineage>
</organism>
<feature type="signal peptide" evidence="1">
    <location>
        <begin position="1"/>
        <end position="25"/>
    </location>
</feature>
<name>A0A1H1VKK4_9BRAD</name>
<proteinExistence type="predicted"/>
<feature type="chain" id="PRO_5009263387" evidence="1">
    <location>
        <begin position="26"/>
        <end position="172"/>
    </location>
</feature>
<feature type="domain" description="Cytochrome P460" evidence="2">
    <location>
        <begin position="41"/>
        <end position="168"/>
    </location>
</feature>
<dbReference type="InterPro" id="IPR038142">
    <property type="entry name" value="Cytochrome_P460_sp"/>
</dbReference>
<dbReference type="InterPro" id="IPR032033">
    <property type="entry name" value="Cytochrome_P460"/>
</dbReference>
<sequence length="172" mass="18721">MKRIPIFVIAAAMAVSIGGAMTLSAGGADYESSLIFGGKIPEGYRDWRLISVAHEEGSLNDIRAILGNDVAIKAYREGKLPFPDGTIIARLAWSYVASEENNKAFGRPQSFVAGAPTNVQFMVKDSRKYASTGGWGFAQFNDGKPTDMVVQDCFSCHVPVKARDFVFTRYSP</sequence>
<evidence type="ECO:0000313" key="3">
    <source>
        <dbReference type="EMBL" id="SDS85050.1"/>
    </source>
</evidence>
<evidence type="ECO:0000313" key="4">
    <source>
        <dbReference type="Proteomes" id="UP000243904"/>
    </source>
</evidence>
<keyword evidence="4" id="KW-1185">Reference proteome</keyword>
<dbReference type="Gene3D" id="3.50.70.20">
    <property type="entry name" value="Cytochrome P460"/>
    <property type="match status" value="1"/>
</dbReference>
<gene>
    <name evidence="3" type="ORF">SAMN05444158_3444</name>
</gene>
<dbReference type="RefSeq" id="WP_146688116.1">
    <property type="nucleotide sequence ID" value="NZ_LT629750.1"/>
</dbReference>
<evidence type="ECO:0000259" key="2">
    <source>
        <dbReference type="Pfam" id="PF16694"/>
    </source>
</evidence>